<keyword evidence="1" id="KW-1133">Transmembrane helix</keyword>
<keyword evidence="1" id="KW-0472">Membrane</keyword>
<sequence length="150" mass="15280">MSFSPTPVPDQSDSMRAAVRYGIIGLAVLTVLGAVIATLVAGIPGLWGALIGAALGGGFILTTALSIALTSKIPPTMAGAVLLGGWIVKMLLAVVVLAVLKDMDFYSKKSLALVVVAALVLVLGAEVYGVVRTKAPYVDDKPDNTESDGA</sequence>
<dbReference type="EMBL" id="CP147846">
    <property type="protein sequence ID" value="WXG66574.1"/>
    <property type="molecule type" value="Genomic_DNA"/>
</dbReference>
<reference evidence="2 3" key="1">
    <citation type="submission" date="2024-03" db="EMBL/GenBank/DDBJ databases">
        <title>Natural products discovery in diverse microorganisms through a two-stage MS feature dereplication strategy.</title>
        <authorList>
            <person name="Zhang R."/>
        </authorList>
    </citation>
    <scope>NUCLEOTIDE SEQUENCE [LARGE SCALE GENOMIC DNA]</scope>
    <source>
        <strain evidence="2 3">18930</strain>
    </source>
</reference>
<organism evidence="2 3">
    <name type="scientific">Rhodococcus sovatensis</name>
    <dbReference type="NCBI Taxonomy" id="1805840"/>
    <lineage>
        <taxon>Bacteria</taxon>
        <taxon>Bacillati</taxon>
        <taxon>Actinomycetota</taxon>
        <taxon>Actinomycetes</taxon>
        <taxon>Mycobacteriales</taxon>
        <taxon>Nocardiaceae</taxon>
        <taxon>Rhodococcus</taxon>
    </lineage>
</organism>
<dbReference type="Proteomes" id="UP001432000">
    <property type="component" value="Chromosome"/>
</dbReference>
<evidence type="ECO:0000256" key="1">
    <source>
        <dbReference type="SAM" id="Phobius"/>
    </source>
</evidence>
<proteinExistence type="predicted"/>
<protein>
    <recommendedName>
        <fullName evidence="4">ATP synthase protein I</fullName>
    </recommendedName>
</protein>
<gene>
    <name evidence="2" type="ORF">WDS16_14880</name>
</gene>
<keyword evidence="3" id="KW-1185">Reference proteome</keyword>
<dbReference type="RefSeq" id="WP_338886019.1">
    <property type="nucleotide sequence ID" value="NZ_CP147846.1"/>
</dbReference>
<evidence type="ECO:0000313" key="3">
    <source>
        <dbReference type="Proteomes" id="UP001432000"/>
    </source>
</evidence>
<evidence type="ECO:0000313" key="2">
    <source>
        <dbReference type="EMBL" id="WXG66574.1"/>
    </source>
</evidence>
<accession>A0ABZ2PCY3</accession>
<feature type="transmembrane region" description="Helical" evidence="1">
    <location>
        <begin position="81"/>
        <end position="100"/>
    </location>
</feature>
<keyword evidence="1" id="KW-0812">Transmembrane</keyword>
<feature type="transmembrane region" description="Helical" evidence="1">
    <location>
        <begin position="21"/>
        <end position="43"/>
    </location>
</feature>
<feature type="transmembrane region" description="Helical" evidence="1">
    <location>
        <begin position="112"/>
        <end position="131"/>
    </location>
</feature>
<evidence type="ECO:0008006" key="4">
    <source>
        <dbReference type="Google" id="ProtNLM"/>
    </source>
</evidence>
<feature type="transmembrane region" description="Helical" evidence="1">
    <location>
        <begin position="49"/>
        <end position="69"/>
    </location>
</feature>
<name>A0ABZ2PCY3_9NOCA</name>